<feature type="domain" description="Gamma-glutamylcyclotransferase AIG2-like" evidence="6">
    <location>
        <begin position="28"/>
        <end position="153"/>
    </location>
</feature>
<feature type="signal peptide" evidence="5">
    <location>
        <begin position="1"/>
        <end position="21"/>
    </location>
</feature>
<reference evidence="7" key="1">
    <citation type="submission" date="2020-06" db="EMBL/GenBank/DDBJ databases">
        <authorList>
            <consortium name="Plant Systems Biology data submission"/>
        </authorList>
    </citation>
    <scope>NUCLEOTIDE SEQUENCE</scope>
    <source>
        <strain evidence="7">D6</strain>
    </source>
</reference>
<feature type="active site" description="Proton acceptor" evidence="2">
    <location>
        <position position="109"/>
    </location>
</feature>
<sequence length="190" mass="21401">MVSTALNVLLLLLSTSTVAMALRHSHRLFVYGTLKRGFYNHNVYLRLAEKSGAAIFLGTARTVDTYTLGIMGPRCIPALWENPSKTGQQIEGEMFGISDRCLAAMDILEGVATGRYYRVKRSIRLVSAKEEEEQPIMDCWVYLQKPPNDDDELDSSCHESYTKDLHDLYVPPSTEPDPTILELLNESDEK</sequence>
<dbReference type="GO" id="GO:0005829">
    <property type="term" value="C:cytosol"/>
    <property type="evidence" value="ECO:0007669"/>
    <property type="project" value="TreeGrafter"/>
</dbReference>
<dbReference type="GO" id="GO:0061929">
    <property type="term" value="F:gamma-glutamylaminecyclotransferase activity"/>
    <property type="evidence" value="ECO:0007669"/>
    <property type="project" value="InterPro"/>
</dbReference>
<evidence type="ECO:0000256" key="3">
    <source>
        <dbReference type="RuleBase" id="RU367036"/>
    </source>
</evidence>
<evidence type="ECO:0000256" key="1">
    <source>
        <dbReference type="ARBA" id="ARBA00008861"/>
    </source>
</evidence>
<organism evidence="7 8">
    <name type="scientific">Seminavis robusta</name>
    <dbReference type="NCBI Taxonomy" id="568900"/>
    <lineage>
        <taxon>Eukaryota</taxon>
        <taxon>Sar</taxon>
        <taxon>Stramenopiles</taxon>
        <taxon>Ochrophyta</taxon>
        <taxon>Bacillariophyta</taxon>
        <taxon>Bacillariophyceae</taxon>
        <taxon>Bacillariophycidae</taxon>
        <taxon>Naviculales</taxon>
        <taxon>Naviculaceae</taxon>
        <taxon>Seminavis</taxon>
    </lineage>
</organism>
<evidence type="ECO:0000256" key="2">
    <source>
        <dbReference type="PIRSR" id="PIRSR639126-1"/>
    </source>
</evidence>
<evidence type="ECO:0000259" key="6">
    <source>
        <dbReference type="Pfam" id="PF06094"/>
    </source>
</evidence>
<feature type="chain" id="PRO_5040363647" description="Gamma-glutamylcyclotransferase family protein" evidence="5">
    <location>
        <begin position="22"/>
        <end position="190"/>
    </location>
</feature>
<dbReference type="PANTHER" id="PTHR12510">
    <property type="entry name" value="TROPONIN C-AKIN-1 PROTEIN"/>
    <property type="match status" value="1"/>
</dbReference>
<evidence type="ECO:0000256" key="4">
    <source>
        <dbReference type="SAM" id="MobiDB-lite"/>
    </source>
</evidence>
<keyword evidence="5" id="KW-0732">Signal</keyword>
<dbReference type="Proteomes" id="UP001153069">
    <property type="component" value="Unassembled WGS sequence"/>
</dbReference>
<evidence type="ECO:0000313" key="8">
    <source>
        <dbReference type="Proteomes" id="UP001153069"/>
    </source>
</evidence>
<proteinExistence type="inferred from homology"/>
<dbReference type="AlphaFoldDB" id="A0A9N8HK59"/>
<dbReference type="Gene3D" id="3.10.490.10">
    <property type="entry name" value="Gamma-glutamyl cyclotransferase-like"/>
    <property type="match status" value="1"/>
</dbReference>
<dbReference type="EMBL" id="CAICTM010000707">
    <property type="protein sequence ID" value="CAB9515335.1"/>
    <property type="molecule type" value="Genomic_DNA"/>
</dbReference>
<comment type="similarity">
    <text evidence="1 3">Belongs to the gamma-glutamylcyclotransferase family.</text>
</comment>
<dbReference type="CDD" id="cd06661">
    <property type="entry name" value="GGCT_like"/>
    <property type="match status" value="1"/>
</dbReference>
<protein>
    <recommendedName>
        <fullName evidence="3">Gamma-glutamylcyclotransferase family protein</fullName>
    </recommendedName>
</protein>
<dbReference type="SUPFAM" id="SSF110857">
    <property type="entry name" value="Gamma-glutamyl cyclotransferase-like"/>
    <property type="match status" value="1"/>
</dbReference>
<dbReference type="InterPro" id="IPR013024">
    <property type="entry name" value="GGCT-like"/>
</dbReference>
<dbReference type="InterPro" id="IPR009288">
    <property type="entry name" value="AIG2-like_dom"/>
</dbReference>
<dbReference type="InterPro" id="IPR039126">
    <property type="entry name" value="GGACT"/>
</dbReference>
<dbReference type="InterPro" id="IPR036568">
    <property type="entry name" value="GGCT-like_sf"/>
</dbReference>
<keyword evidence="8" id="KW-1185">Reference proteome</keyword>
<accession>A0A9N8HK59</accession>
<evidence type="ECO:0000256" key="5">
    <source>
        <dbReference type="SAM" id="SignalP"/>
    </source>
</evidence>
<gene>
    <name evidence="7" type="ORF">SEMRO_708_G190790.1</name>
</gene>
<feature type="region of interest" description="Disordered" evidence="4">
    <location>
        <begin position="167"/>
        <end position="190"/>
    </location>
</feature>
<comment type="caution">
    <text evidence="7">The sequence shown here is derived from an EMBL/GenBank/DDBJ whole genome shotgun (WGS) entry which is preliminary data.</text>
</comment>
<name>A0A9N8HK59_9STRA</name>
<dbReference type="OrthoDB" id="113620at2759"/>
<dbReference type="Pfam" id="PF06094">
    <property type="entry name" value="GGACT"/>
    <property type="match status" value="1"/>
</dbReference>
<dbReference type="PANTHER" id="PTHR12510:SF4">
    <property type="entry name" value="GAMMA-GLUTAMYLAMINECYCLOTRANSFERASE"/>
    <property type="match status" value="1"/>
</dbReference>
<evidence type="ECO:0000313" key="7">
    <source>
        <dbReference type="EMBL" id="CAB9515335.1"/>
    </source>
</evidence>